<evidence type="ECO:0000313" key="4">
    <source>
        <dbReference type="Proteomes" id="UP000054481"/>
    </source>
</evidence>
<reference evidence="3 4" key="1">
    <citation type="journal article" date="2014" name="Genome Biol. Evol.">
        <title>Comparative genomics and transcriptomics analyses reveal divergent lifestyle features of nematode endoparasitic fungus Hirsutella minnesotensis.</title>
        <authorList>
            <person name="Lai Y."/>
            <person name="Liu K."/>
            <person name="Zhang X."/>
            <person name="Zhang X."/>
            <person name="Li K."/>
            <person name="Wang N."/>
            <person name="Shu C."/>
            <person name="Wu Y."/>
            <person name="Wang C."/>
            <person name="Bushley K.E."/>
            <person name="Xiang M."/>
            <person name="Liu X."/>
        </authorList>
    </citation>
    <scope>NUCLEOTIDE SEQUENCE [LARGE SCALE GENOMIC DNA]</scope>
    <source>
        <strain evidence="3 4">3608</strain>
    </source>
</reference>
<dbReference type="GO" id="GO:0015937">
    <property type="term" value="P:coenzyme A biosynthetic process"/>
    <property type="evidence" value="ECO:0007669"/>
    <property type="project" value="TreeGrafter"/>
</dbReference>
<evidence type="ECO:0000256" key="1">
    <source>
        <dbReference type="SAM" id="MobiDB-lite"/>
    </source>
</evidence>
<feature type="domain" description="Cytidyltransferase-like" evidence="2">
    <location>
        <begin position="277"/>
        <end position="482"/>
    </location>
</feature>
<evidence type="ECO:0000313" key="3">
    <source>
        <dbReference type="EMBL" id="KJZ75978.1"/>
    </source>
</evidence>
<dbReference type="PANTHER" id="PTHR10695">
    <property type="entry name" value="DEPHOSPHO-COA KINASE-RELATED"/>
    <property type="match status" value="1"/>
</dbReference>
<gene>
    <name evidence="3" type="ORF">HIM_04434</name>
</gene>
<dbReference type="EMBL" id="KQ030513">
    <property type="protein sequence ID" value="KJZ75978.1"/>
    <property type="molecule type" value="Genomic_DNA"/>
</dbReference>
<evidence type="ECO:0000259" key="2">
    <source>
        <dbReference type="Pfam" id="PF01467"/>
    </source>
</evidence>
<dbReference type="OrthoDB" id="330671at2759"/>
<dbReference type="Proteomes" id="UP000054481">
    <property type="component" value="Unassembled WGS sequence"/>
</dbReference>
<dbReference type="PANTHER" id="PTHR10695:SF46">
    <property type="entry name" value="BIFUNCTIONAL COENZYME A SYNTHASE-RELATED"/>
    <property type="match status" value="1"/>
</dbReference>
<feature type="region of interest" description="Disordered" evidence="1">
    <location>
        <begin position="225"/>
        <end position="256"/>
    </location>
</feature>
<dbReference type="InterPro" id="IPR014729">
    <property type="entry name" value="Rossmann-like_a/b/a_fold"/>
</dbReference>
<keyword evidence="4" id="KW-1185">Reference proteome</keyword>
<dbReference type="GO" id="GO:0004140">
    <property type="term" value="F:dephospho-CoA kinase activity"/>
    <property type="evidence" value="ECO:0007669"/>
    <property type="project" value="TreeGrafter"/>
</dbReference>
<dbReference type="SUPFAM" id="SSF52374">
    <property type="entry name" value="Nucleotidylyl transferase"/>
    <property type="match status" value="1"/>
</dbReference>
<dbReference type="Pfam" id="PF01467">
    <property type="entry name" value="CTP_transf_like"/>
    <property type="match status" value="1"/>
</dbReference>
<protein>
    <recommendedName>
        <fullName evidence="2">Cytidyltransferase-like domain-containing protein</fullName>
    </recommendedName>
</protein>
<organism evidence="3 4">
    <name type="scientific">Hirsutella minnesotensis 3608</name>
    <dbReference type="NCBI Taxonomy" id="1043627"/>
    <lineage>
        <taxon>Eukaryota</taxon>
        <taxon>Fungi</taxon>
        <taxon>Dikarya</taxon>
        <taxon>Ascomycota</taxon>
        <taxon>Pezizomycotina</taxon>
        <taxon>Sordariomycetes</taxon>
        <taxon>Hypocreomycetidae</taxon>
        <taxon>Hypocreales</taxon>
        <taxon>Ophiocordycipitaceae</taxon>
        <taxon>Hirsutella</taxon>
    </lineage>
</organism>
<sequence length="489" mass="52300">MASASPPFGACRPPSLLLLPAPPHSPGRRLLRAAYRAPLDAVLSRLTHDSIEQSDGQASVLVVALAGPILIPKGARTRTDTACSVPQPHVVCWNRAQALLANTYAIVASICAERDIAAHLGGNEPGSIDVRIVLVHRDGHTSPLVLPGRAASSFRSNTPGSSNGTIVLDLSSFADSVQPWETIFHTGSEQDSHMLAAYLALAQKRHIILTSQIVSVGRATSFLDSPTTVETQGGMNDQADTNRAREGVQSSDQPSELCHWDKTNEAEAFGNHQAICLGGTFDHLHLGHKLLLEAAALLLDVPGRDKRPCTLIIGISGDELLAKKKYAEELQPWEARARCVITFLSAILGTCTTTVPSIRRPPALADGSRSSAAELRASFREDTVLVRCVDIRDPFGPTISEEHIDAIVVSGETRSGGTAINEKRTARGWRPLAIYEIDVLDALDVKDDGSDGGEGDVTGMSSAEALAQKVAAKISSTEIRKRKAERQDR</sequence>
<proteinExistence type="predicted"/>
<dbReference type="AlphaFoldDB" id="A0A0F7ZV46"/>
<feature type="compositionally biased region" description="Polar residues" evidence="1">
    <location>
        <begin position="225"/>
        <end position="239"/>
    </location>
</feature>
<accession>A0A0F7ZV46</accession>
<name>A0A0F7ZV46_9HYPO</name>
<dbReference type="InterPro" id="IPR004821">
    <property type="entry name" value="Cyt_trans-like"/>
</dbReference>
<dbReference type="Gene3D" id="3.40.50.620">
    <property type="entry name" value="HUPs"/>
    <property type="match status" value="1"/>
</dbReference>